<accession>A0A5E8CKR0</accession>
<evidence type="ECO:0008006" key="2">
    <source>
        <dbReference type="Google" id="ProtNLM"/>
    </source>
</evidence>
<sequence length="255" mass="30043">MISYEKLLKIPLKEIKDIDISMLIEEHGVICLTDFYTKNEIDELNEIYNHLQKFIPIIQKNNEFSKVRQIGSNTIGTYLTHKTDDIILHLRPDGKLRYDISCNKFFKPLPKMIHINNLIENLFKNYNSKCIVDQGIIVSRPKSERGDWHRDNNRRRHTSTLNSIKTELCPRYITILIPLVDFIFENGTPEFIVNSHNDSEINLNKIIKKNENKKTIRDFIDLNSIIIMTGRIVHRGMGNNTNKDRPTIWITYYLE</sequence>
<dbReference type="PANTHER" id="PTHR37563">
    <property type="entry name" value="PHYTANOYL-COA DIOXYGENASE FAMILY PROTEIN (AFU_ORTHOLOGUE AFUA_2G03330)"/>
    <property type="match status" value="1"/>
</dbReference>
<evidence type="ECO:0000313" key="1">
    <source>
        <dbReference type="EMBL" id="VVU95677.1"/>
    </source>
</evidence>
<name>A0A5E8CKR0_9ZZZZ</name>
<gene>
    <name evidence="1" type="ORF">CPAV1605_1432</name>
</gene>
<dbReference type="Gene3D" id="2.60.120.620">
    <property type="entry name" value="q2cbj1_9rhob like domain"/>
    <property type="match status" value="1"/>
</dbReference>
<dbReference type="InterPro" id="IPR008775">
    <property type="entry name" value="Phytyl_CoA_dOase-like"/>
</dbReference>
<dbReference type="EMBL" id="CABVLZ010000007">
    <property type="protein sequence ID" value="VVU95677.1"/>
    <property type="molecule type" value="Genomic_DNA"/>
</dbReference>
<organism evidence="1">
    <name type="scientific">seawater metagenome</name>
    <dbReference type="NCBI Taxonomy" id="1561972"/>
    <lineage>
        <taxon>unclassified sequences</taxon>
        <taxon>metagenomes</taxon>
        <taxon>ecological metagenomes</taxon>
    </lineage>
</organism>
<dbReference type="SUPFAM" id="SSF51197">
    <property type="entry name" value="Clavaminate synthase-like"/>
    <property type="match status" value="1"/>
</dbReference>
<protein>
    <recommendedName>
        <fullName evidence="2">Phytanoyl-CoA dioxygenase (PhyH)</fullName>
    </recommendedName>
</protein>
<dbReference type="Pfam" id="PF05721">
    <property type="entry name" value="PhyH"/>
    <property type="match status" value="1"/>
</dbReference>
<dbReference type="PANTHER" id="PTHR37563:SF2">
    <property type="entry name" value="PHYTANOYL-COA DIOXYGENASE FAMILY PROTEIN (AFU_ORTHOLOGUE AFUA_2G03330)"/>
    <property type="match status" value="1"/>
</dbReference>
<proteinExistence type="predicted"/>
<dbReference type="InterPro" id="IPR051961">
    <property type="entry name" value="Fungal_Metabolite_Diox"/>
</dbReference>
<dbReference type="AlphaFoldDB" id="A0A5E8CKR0"/>
<reference evidence="1" key="1">
    <citation type="submission" date="2019-09" db="EMBL/GenBank/DDBJ databases">
        <authorList>
            <person name="Needham M D."/>
        </authorList>
    </citation>
    <scope>NUCLEOTIDE SEQUENCE</scope>
</reference>